<dbReference type="GO" id="GO:0005247">
    <property type="term" value="F:voltage-gated chloride channel activity"/>
    <property type="evidence" value="ECO:0007669"/>
    <property type="project" value="TreeGrafter"/>
</dbReference>
<keyword evidence="4 8" id="KW-1133">Transmembrane helix</keyword>
<evidence type="ECO:0000256" key="4">
    <source>
        <dbReference type="ARBA" id="ARBA00022989"/>
    </source>
</evidence>
<comment type="caution">
    <text evidence="10">The sequence shown here is derived from an EMBL/GenBank/DDBJ whole genome shotgun (WGS) entry which is preliminary data.</text>
</comment>
<dbReference type="Proteomes" id="UP000824159">
    <property type="component" value="Unassembled WGS sequence"/>
</dbReference>
<keyword evidence="7" id="KW-0868">Chloride</keyword>
<dbReference type="PANTHER" id="PTHR45711">
    <property type="entry name" value="CHLORIDE CHANNEL PROTEIN"/>
    <property type="match status" value="1"/>
</dbReference>
<feature type="transmembrane region" description="Helical" evidence="8">
    <location>
        <begin position="305"/>
        <end position="325"/>
    </location>
</feature>
<evidence type="ECO:0000313" key="10">
    <source>
        <dbReference type="EMBL" id="HIT98724.1"/>
    </source>
</evidence>
<feature type="transmembrane region" description="Helical" evidence="8">
    <location>
        <begin position="60"/>
        <end position="80"/>
    </location>
</feature>
<dbReference type="Pfam" id="PF02080">
    <property type="entry name" value="TrkA_C"/>
    <property type="match status" value="1"/>
</dbReference>
<evidence type="ECO:0000313" key="11">
    <source>
        <dbReference type="Proteomes" id="UP000824159"/>
    </source>
</evidence>
<reference evidence="10" key="1">
    <citation type="submission" date="2020-10" db="EMBL/GenBank/DDBJ databases">
        <authorList>
            <person name="Gilroy R."/>
        </authorList>
    </citation>
    <scope>NUCLEOTIDE SEQUENCE</scope>
    <source>
        <strain evidence="10">CHK176-22527</strain>
    </source>
</reference>
<dbReference type="Gene3D" id="1.10.3080.10">
    <property type="entry name" value="Clc chloride channel"/>
    <property type="match status" value="1"/>
</dbReference>
<dbReference type="InterPro" id="IPR006037">
    <property type="entry name" value="RCK_C"/>
</dbReference>
<keyword evidence="3 8" id="KW-0812">Transmembrane</keyword>
<organism evidence="10 11">
    <name type="scientific">Candidatus Allocopromorpha excrementavium</name>
    <dbReference type="NCBI Taxonomy" id="2840741"/>
    <lineage>
        <taxon>Bacteria</taxon>
        <taxon>Bacillati</taxon>
        <taxon>Bacillota</taxon>
        <taxon>Clostridia</taxon>
        <taxon>Eubacteriales</taxon>
        <taxon>Eubacteriaceae</taxon>
        <taxon>Eubacteriaceae incertae sedis</taxon>
        <taxon>Candidatus Allocopromorpha</taxon>
    </lineage>
</organism>
<protein>
    <submittedName>
        <fullName evidence="10">ClC family H(+)/Cl(-) exchange transporter</fullName>
    </submittedName>
</protein>
<dbReference type="EMBL" id="DVLX01000007">
    <property type="protein sequence ID" value="HIT98724.1"/>
    <property type="molecule type" value="Genomic_DNA"/>
</dbReference>
<dbReference type="PROSITE" id="PS51202">
    <property type="entry name" value="RCK_C"/>
    <property type="match status" value="1"/>
</dbReference>
<feature type="transmembrane region" description="Helical" evidence="8">
    <location>
        <begin position="110"/>
        <end position="128"/>
    </location>
</feature>
<proteinExistence type="predicted"/>
<feature type="domain" description="RCK C-terminal" evidence="9">
    <location>
        <begin position="434"/>
        <end position="517"/>
    </location>
</feature>
<feature type="transmembrane region" description="Helical" evidence="8">
    <location>
        <begin position="332"/>
        <end position="350"/>
    </location>
</feature>
<dbReference type="GO" id="GO:0006813">
    <property type="term" value="P:potassium ion transport"/>
    <property type="evidence" value="ECO:0007669"/>
    <property type="project" value="InterPro"/>
</dbReference>
<name>A0A9D1HBV4_9FIRM</name>
<feature type="transmembrane region" description="Helical" evidence="8">
    <location>
        <begin position="157"/>
        <end position="182"/>
    </location>
</feature>
<evidence type="ECO:0000256" key="6">
    <source>
        <dbReference type="ARBA" id="ARBA00023136"/>
    </source>
</evidence>
<evidence type="ECO:0000259" key="9">
    <source>
        <dbReference type="PROSITE" id="PS51202"/>
    </source>
</evidence>
<gene>
    <name evidence="10" type="ORF">IAD12_00530</name>
</gene>
<dbReference type="PANTHER" id="PTHR45711:SF6">
    <property type="entry name" value="CHLORIDE CHANNEL PROTEIN"/>
    <property type="match status" value="1"/>
</dbReference>
<feature type="transmembrane region" description="Helical" evidence="8">
    <location>
        <begin position="232"/>
        <end position="252"/>
    </location>
</feature>
<evidence type="ECO:0000256" key="2">
    <source>
        <dbReference type="ARBA" id="ARBA00022448"/>
    </source>
</evidence>
<keyword evidence="2" id="KW-0813">Transport</keyword>
<sequence>MKQNAPGVIRRAERFQVILIGEGIIVGIVSGLAVLLYRLALEYADTWLRYILEYVKGNTVLTAGWFAALLIMAAAVSMLVKYEPMISGSGIPQVEGEIAGKIETKWYRVLLSKFAGGFLCMLGGLALGREGPSIQIGAMAGKGVSRRLDRGKTEEKFLITCGASAGLAAAFHAPLAGVMFSLEEIHKNFSVSLLVSVMTASVTSDCLCSLLLGSDSVFRFDIAGAIPIKHYWMIVILGIILGFAGAFYNWFTLKVQEIFRKVKCVCGTVKIAIPFLAAGVIGFIYPQVLGSGHDLVESLAGADMSLVSIAAIFALRFVFSSLCFGSGAPGGIFFPLLVLGAYIGGAYALVCSEFVGLEEVYAGNIITLAMAGYFAAIVRAPLTGIILIFEMTGSLNQMLSLSLISITAYITATLLKSKPIYESLLERLLSGRNESIYDGENIKGGKVLMNHAVQQGSAPEGKTIGEITWPGRCLLVAVQRGSEELIPRGNTRLHAGDIIVTMTDERDAAVTGEKMDEICRSI</sequence>
<dbReference type="GO" id="GO:0008324">
    <property type="term" value="F:monoatomic cation transmembrane transporter activity"/>
    <property type="evidence" value="ECO:0007669"/>
    <property type="project" value="InterPro"/>
</dbReference>
<dbReference type="Gene3D" id="3.30.70.1450">
    <property type="entry name" value="Regulator of K+ conductance, C-terminal domain"/>
    <property type="match status" value="1"/>
</dbReference>
<dbReference type="GO" id="GO:0005886">
    <property type="term" value="C:plasma membrane"/>
    <property type="evidence" value="ECO:0007669"/>
    <property type="project" value="TreeGrafter"/>
</dbReference>
<dbReference type="AlphaFoldDB" id="A0A9D1HBV4"/>
<evidence type="ECO:0000256" key="7">
    <source>
        <dbReference type="ARBA" id="ARBA00023214"/>
    </source>
</evidence>
<feature type="transmembrane region" description="Helical" evidence="8">
    <location>
        <begin position="264"/>
        <end position="285"/>
    </location>
</feature>
<feature type="transmembrane region" description="Helical" evidence="8">
    <location>
        <begin position="398"/>
        <end position="415"/>
    </location>
</feature>
<dbReference type="InterPro" id="IPR014743">
    <property type="entry name" value="Cl-channel_core"/>
</dbReference>
<comment type="subcellular location">
    <subcellularLocation>
        <location evidence="1">Membrane</location>
        <topology evidence="1">Multi-pass membrane protein</topology>
    </subcellularLocation>
</comment>
<dbReference type="InterPro" id="IPR036721">
    <property type="entry name" value="RCK_C_sf"/>
</dbReference>
<keyword evidence="6 8" id="KW-0472">Membrane</keyword>
<keyword evidence="5" id="KW-0406">Ion transport</keyword>
<dbReference type="Pfam" id="PF00654">
    <property type="entry name" value="Voltage_CLC"/>
    <property type="match status" value="1"/>
</dbReference>
<dbReference type="InterPro" id="IPR001807">
    <property type="entry name" value="ClC"/>
</dbReference>
<evidence type="ECO:0000256" key="1">
    <source>
        <dbReference type="ARBA" id="ARBA00004141"/>
    </source>
</evidence>
<dbReference type="CDD" id="cd01031">
    <property type="entry name" value="EriC"/>
    <property type="match status" value="1"/>
</dbReference>
<evidence type="ECO:0000256" key="8">
    <source>
        <dbReference type="SAM" id="Phobius"/>
    </source>
</evidence>
<dbReference type="SUPFAM" id="SSF81340">
    <property type="entry name" value="Clc chloride channel"/>
    <property type="match status" value="1"/>
</dbReference>
<accession>A0A9D1HBV4</accession>
<reference evidence="10" key="2">
    <citation type="journal article" date="2021" name="PeerJ">
        <title>Extensive microbial diversity within the chicken gut microbiome revealed by metagenomics and culture.</title>
        <authorList>
            <person name="Gilroy R."/>
            <person name="Ravi A."/>
            <person name="Getino M."/>
            <person name="Pursley I."/>
            <person name="Horton D.L."/>
            <person name="Alikhan N.F."/>
            <person name="Baker D."/>
            <person name="Gharbi K."/>
            <person name="Hall N."/>
            <person name="Watson M."/>
            <person name="Adriaenssens E.M."/>
            <person name="Foster-Nyarko E."/>
            <person name="Jarju S."/>
            <person name="Secka A."/>
            <person name="Antonio M."/>
            <person name="Oren A."/>
            <person name="Chaudhuri R.R."/>
            <person name="La Ragione R."/>
            <person name="Hildebrand F."/>
            <person name="Pallen M.J."/>
        </authorList>
    </citation>
    <scope>NUCLEOTIDE SEQUENCE</scope>
    <source>
        <strain evidence="10">CHK176-22527</strain>
    </source>
</reference>
<evidence type="ECO:0000256" key="3">
    <source>
        <dbReference type="ARBA" id="ARBA00022692"/>
    </source>
</evidence>
<feature type="transmembrane region" description="Helical" evidence="8">
    <location>
        <begin position="17"/>
        <end position="40"/>
    </location>
</feature>
<feature type="transmembrane region" description="Helical" evidence="8">
    <location>
        <begin position="362"/>
        <end position="389"/>
    </location>
</feature>
<dbReference type="SUPFAM" id="SSF116726">
    <property type="entry name" value="TrkA C-terminal domain-like"/>
    <property type="match status" value="1"/>
</dbReference>
<evidence type="ECO:0000256" key="5">
    <source>
        <dbReference type="ARBA" id="ARBA00023065"/>
    </source>
</evidence>
<dbReference type="PRINTS" id="PR00762">
    <property type="entry name" value="CLCHANNEL"/>
</dbReference>